<dbReference type="Proteomes" id="UP001153199">
    <property type="component" value="Unassembled WGS sequence"/>
</dbReference>
<reference evidence="2" key="1">
    <citation type="submission" date="2022-06" db="EMBL/GenBank/DDBJ databases">
        <title>Lactococcus from bovine mastitis in China.</title>
        <authorList>
            <person name="Lin Y."/>
            <person name="Han B."/>
        </authorList>
    </citation>
    <scope>NUCLEOTIDE SEQUENCE</scope>
    <source>
        <strain evidence="2">Ningxia-I-26</strain>
    </source>
</reference>
<dbReference type="EMBL" id="JAMWFV010000022">
    <property type="protein sequence ID" value="MDG6146053.1"/>
    <property type="molecule type" value="Genomic_DNA"/>
</dbReference>
<dbReference type="Pfam" id="PF17989">
    <property type="entry name" value="ALP_N"/>
    <property type="match status" value="1"/>
</dbReference>
<feature type="domain" description="Actin-like protein N-terminal" evidence="1">
    <location>
        <begin position="11"/>
        <end position="177"/>
    </location>
</feature>
<dbReference type="AlphaFoldDB" id="A0A9X4SEI9"/>
<evidence type="ECO:0000313" key="2">
    <source>
        <dbReference type="EMBL" id="MDG6146053.1"/>
    </source>
</evidence>
<proteinExistence type="predicted"/>
<dbReference type="Gene3D" id="3.30.420.40">
    <property type="match status" value="1"/>
</dbReference>
<keyword evidence="3" id="KW-1185">Reference proteome</keyword>
<protein>
    <submittedName>
        <fullName evidence="2">ParM/StbA family protein</fullName>
    </submittedName>
</protein>
<evidence type="ECO:0000259" key="1">
    <source>
        <dbReference type="Pfam" id="PF17989"/>
    </source>
</evidence>
<sequence length="377" mass="42829">MEEVQYDTTIAVDLGNKFIKIKSSKNSYCFVNAMFPREQAGKSLLGSYINWKKPKIFSTRLNEHKEMYFGPDLSEMGHETEWISSIGDGLSRYSSVEFQVMFEYAIALAVSDFEEEDVHIQLVTGLPTLDEKNEEIKQCLVEFLSGTHEVKIQDEISNEVFDITYTVDSIVVVPQYYGTLSHLAIDEDLNLQENRVTQENVGVVDFGGGGILIDVAHRLDLGASGFAWQEDLGVDAFHRAVDINSALSVYTIENLYIEGSEAEEYLYEPGNSKRVSDFTPAFMEQRRRATEHVKNLYSRHFRKNEDISVIFQTGGGADFLLQKELQKELSSQIDIEFIDEPQMSNVNGYYKLGTYMQKMDSVNLPAEEEIEIVENGD</sequence>
<name>A0A9X4SEI9_9LACT</name>
<accession>A0A9X4SEI9</accession>
<organism evidence="2 3">
    <name type="scientific">Lactococcus formosensis</name>
    <dbReference type="NCBI Taxonomy" id="1281486"/>
    <lineage>
        <taxon>Bacteria</taxon>
        <taxon>Bacillati</taxon>
        <taxon>Bacillota</taxon>
        <taxon>Bacilli</taxon>
        <taxon>Lactobacillales</taxon>
        <taxon>Streptococcaceae</taxon>
        <taxon>Lactococcus</taxon>
    </lineage>
</organism>
<dbReference type="SUPFAM" id="SSF53067">
    <property type="entry name" value="Actin-like ATPase domain"/>
    <property type="match status" value="2"/>
</dbReference>
<gene>
    <name evidence="2" type="ORF">NF717_10405</name>
</gene>
<dbReference type="RefSeq" id="WP_279361025.1">
    <property type="nucleotide sequence ID" value="NZ_CP141727.1"/>
</dbReference>
<comment type="caution">
    <text evidence="2">The sequence shown here is derived from an EMBL/GenBank/DDBJ whole genome shotgun (WGS) entry which is preliminary data.</text>
</comment>
<evidence type="ECO:0000313" key="3">
    <source>
        <dbReference type="Proteomes" id="UP001153199"/>
    </source>
</evidence>
<dbReference type="InterPro" id="IPR040607">
    <property type="entry name" value="ALP_N"/>
</dbReference>
<dbReference type="InterPro" id="IPR043129">
    <property type="entry name" value="ATPase_NBD"/>
</dbReference>